<dbReference type="Pfam" id="PF01596">
    <property type="entry name" value="Methyltransf_3"/>
    <property type="match status" value="1"/>
</dbReference>
<keyword evidence="1 4" id="KW-0489">Methyltransferase</keyword>
<dbReference type="PROSITE" id="PS51682">
    <property type="entry name" value="SAM_OMT_I"/>
    <property type="match status" value="1"/>
</dbReference>
<comment type="catalytic activity">
    <reaction evidence="4">
        <text>5-hydroxyuridine(34) in tRNA + S-adenosyl-L-methionine = 5-methoxyuridine(34) in tRNA + S-adenosyl-L-homocysteine + H(+)</text>
        <dbReference type="Rhea" id="RHEA:60524"/>
        <dbReference type="Rhea" id="RHEA-COMP:13381"/>
        <dbReference type="Rhea" id="RHEA-COMP:15591"/>
        <dbReference type="ChEBI" id="CHEBI:15378"/>
        <dbReference type="ChEBI" id="CHEBI:57856"/>
        <dbReference type="ChEBI" id="CHEBI:59789"/>
        <dbReference type="ChEBI" id="CHEBI:136877"/>
        <dbReference type="ChEBI" id="CHEBI:143860"/>
    </reaction>
</comment>
<evidence type="ECO:0000313" key="5">
    <source>
        <dbReference type="EMBL" id="AFJ62886.1"/>
    </source>
</evidence>
<feature type="binding site" evidence="4">
    <location>
        <position position="86"/>
    </location>
    <ligand>
        <name>S-adenosyl-L-methionine</name>
        <dbReference type="ChEBI" id="CHEBI:59789"/>
    </ligand>
</feature>
<dbReference type="EMBL" id="CP003332">
    <property type="protein sequence ID" value="AFJ62886.1"/>
    <property type="molecule type" value="Genomic_DNA"/>
</dbReference>
<dbReference type="Gene3D" id="3.40.50.150">
    <property type="entry name" value="Vaccinia Virus protein VP39"/>
    <property type="match status" value="1"/>
</dbReference>
<comment type="subunit">
    <text evidence="4">Homodimer.</text>
</comment>
<evidence type="ECO:0000256" key="1">
    <source>
        <dbReference type="ARBA" id="ARBA00022603"/>
    </source>
</evidence>
<feature type="binding site" evidence="4">
    <location>
        <position position="178"/>
    </location>
    <ligand>
        <name>Mg(2+)</name>
        <dbReference type="ChEBI" id="CHEBI:18420"/>
    </ligand>
</feature>
<keyword evidence="4" id="KW-0460">Magnesium</keyword>
<gene>
    <name evidence="5" type="primary">yrrM</name>
    <name evidence="4" type="synonym">trmR</name>
    <name evidence="5" type="ORF">MUS_2993</name>
</gene>
<keyword evidence="4" id="KW-0479">Metal-binding</keyword>
<dbReference type="GO" id="GO:0008171">
    <property type="term" value="F:O-methyltransferase activity"/>
    <property type="evidence" value="ECO:0007669"/>
    <property type="project" value="InterPro"/>
</dbReference>
<keyword evidence="2 4" id="KW-0808">Transferase</keyword>
<feature type="binding site" evidence="4">
    <location>
        <begin position="131"/>
        <end position="132"/>
    </location>
    <ligand>
        <name>S-adenosyl-L-methionine</name>
        <dbReference type="ChEBI" id="CHEBI:59789"/>
    </ligand>
</feature>
<feature type="binding site" evidence="4">
    <location>
        <position position="56"/>
    </location>
    <ligand>
        <name>S-adenosyl-L-methionine</name>
        <dbReference type="ChEBI" id="CHEBI:59789"/>
    </ligand>
</feature>
<dbReference type="InterPro" id="IPR002935">
    <property type="entry name" value="SAM_O-MeTrfase"/>
</dbReference>
<dbReference type="SUPFAM" id="SSF53335">
    <property type="entry name" value="S-adenosyl-L-methionine-dependent methyltransferases"/>
    <property type="match status" value="1"/>
</dbReference>
<dbReference type="InterPro" id="IPR029063">
    <property type="entry name" value="SAM-dependent_MTases_sf"/>
</dbReference>
<dbReference type="HOGENOM" id="CLU_067676_4_0_9"/>
<evidence type="ECO:0000256" key="4">
    <source>
        <dbReference type="HAMAP-Rule" id="MF_02217"/>
    </source>
</evidence>
<comment type="similarity">
    <text evidence="4">Belongs to the class I-like SAM-binding methyltransferase superfamily. Cation-dependent O-methyltransferase family.</text>
</comment>
<feature type="binding site" evidence="4">
    <location>
        <position position="103"/>
    </location>
    <ligand>
        <name>S-adenosyl-L-methionine</name>
        <dbReference type="ChEBI" id="CHEBI:59789"/>
    </ligand>
</feature>
<feature type="binding site" evidence="4">
    <location>
        <position position="177"/>
    </location>
    <ligand>
        <name>Mg(2+)</name>
        <dbReference type="ChEBI" id="CHEBI:18420"/>
    </ligand>
</feature>
<feature type="binding site" evidence="4">
    <location>
        <position position="151"/>
    </location>
    <ligand>
        <name>S-adenosyl-L-methionine</name>
        <dbReference type="ChEBI" id="CHEBI:59789"/>
    </ligand>
</feature>
<evidence type="ECO:0000313" key="6">
    <source>
        <dbReference type="Proteomes" id="UP000002878"/>
    </source>
</evidence>
<dbReference type="Proteomes" id="UP000002878">
    <property type="component" value="Chromosome"/>
</dbReference>
<dbReference type="PANTHER" id="PTHR10509">
    <property type="entry name" value="O-METHYLTRANSFERASE-RELATED"/>
    <property type="match status" value="1"/>
</dbReference>
<dbReference type="HAMAP" id="MF_02217">
    <property type="entry name" value="TrmR_methyltr"/>
    <property type="match status" value="1"/>
</dbReference>
<dbReference type="EC" id="2.1.1.-" evidence="4"/>
<accession>I2C8B2</accession>
<organism evidence="5 6">
    <name type="scientific">Bacillus amyloliquefaciens (strain Y2)</name>
    <name type="common">Bacillus amyloliquefaciens subsp. plantarum (strain B9601-Y2)</name>
    <dbReference type="NCBI Taxonomy" id="1155777"/>
    <lineage>
        <taxon>Bacteria</taxon>
        <taxon>Bacillati</taxon>
        <taxon>Bacillota</taxon>
        <taxon>Bacilli</taxon>
        <taxon>Bacillales</taxon>
        <taxon>Bacillaceae</taxon>
        <taxon>Bacillus</taxon>
        <taxon>Bacillus amyloliquefaciens group</taxon>
    </lineage>
</organism>
<dbReference type="CDD" id="cd02440">
    <property type="entry name" value="AdoMet_MTases"/>
    <property type="match status" value="1"/>
</dbReference>
<dbReference type="InterPro" id="IPR050362">
    <property type="entry name" value="Cation-dep_OMT"/>
</dbReference>
<keyword evidence="3 4" id="KW-0949">S-adenosyl-L-methionine</keyword>
<dbReference type="AlphaFoldDB" id="I2C8B2"/>
<proteinExistence type="inferred from homology"/>
<evidence type="ECO:0000256" key="2">
    <source>
        <dbReference type="ARBA" id="ARBA00022679"/>
    </source>
</evidence>
<dbReference type="GO" id="GO:0016300">
    <property type="term" value="F:tRNA (uridine) methyltransferase activity"/>
    <property type="evidence" value="ECO:0007669"/>
    <property type="project" value="UniProtKB-UniRule"/>
</dbReference>
<dbReference type="PANTHER" id="PTHR10509:SF14">
    <property type="entry name" value="CAFFEOYL-COA O-METHYLTRANSFERASE 3-RELATED"/>
    <property type="match status" value="1"/>
</dbReference>
<evidence type="ECO:0000256" key="3">
    <source>
        <dbReference type="ARBA" id="ARBA00022691"/>
    </source>
</evidence>
<dbReference type="GO" id="GO:0000287">
    <property type="term" value="F:magnesium ion binding"/>
    <property type="evidence" value="ECO:0007669"/>
    <property type="project" value="UniProtKB-UniRule"/>
</dbReference>
<dbReference type="GO" id="GO:0008757">
    <property type="term" value="F:S-adenosylmethionine-dependent methyltransferase activity"/>
    <property type="evidence" value="ECO:0007669"/>
    <property type="project" value="TreeGrafter"/>
</dbReference>
<comment type="function">
    <text evidence="4">Catalyzes the methylation of 5-hydroxyuridine (ho5U) to form 5-methoxyuridine (mo5U) at position 34 in tRNAs.</text>
</comment>
<dbReference type="GO" id="GO:0030488">
    <property type="term" value="P:tRNA methylation"/>
    <property type="evidence" value="ECO:0007669"/>
    <property type="project" value="UniProtKB-UniRule"/>
</dbReference>
<keyword evidence="4" id="KW-0819">tRNA processing</keyword>
<dbReference type="KEGG" id="bqy:MUS_2993"/>
<reference evidence="5 6" key="1">
    <citation type="journal article" date="2012" name="J. Biotechnol.">
        <title>Genome sequence of the plant growth promoting strain Bacillus amyloliquefaciens subsp. plantarum B9601-Y2 and expression of mersacidin and other secondary metabolites.</title>
        <authorList>
            <person name="He P."/>
            <person name="Hao K."/>
            <person name="Blom J."/>
            <person name="Ruckert C."/>
            <person name="Vater J."/>
            <person name="Mao Z."/>
            <person name="Wu Y."/>
            <person name="Hou M."/>
            <person name="He P."/>
            <person name="He Y."/>
            <person name="Borriss R."/>
        </authorList>
    </citation>
    <scope>NUCLEOTIDE SEQUENCE [LARGE SCALE GENOMIC DNA]</scope>
    <source>
        <strain evidence="5">Y2</strain>
    </source>
</reference>
<name>I2C8B2_BACAY</name>
<dbReference type="PATRIC" id="fig|1126211.3.peg.2845"/>
<sequence>MSPRIRQGHSFLERRLFAVNDRYEQINEYINAMLKPRPDKVKKLEAYAKEHHVPIMEEAGIEVLLQMLSIQQAKNILEIGAAIGYSAIRMALELPDANIYTIERDDKRYEEAVNNIKDFEMENRIHVMHGDALELSESVRVTAPYDAIFIDAAKGQYTNFFELYEPMLAPDGVIFTDNVLFKGLVAQNHSDIEPKRRRKLVEKIDQYNQWLMNRPDYQTVILPVGDGIAISKKKR</sequence>
<dbReference type="InterPro" id="IPR043675">
    <property type="entry name" value="TrmR_methyltr"/>
</dbReference>
<protein>
    <recommendedName>
        <fullName evidence="4">tRNA 5-hydroxyuridine methyltransferase</fullName>
        <ecNumber evidence="4">2.1.1.-</ecNumber>
    </recommendedName>
    <alternativeName>
        <fullName evidence="4">ho5U methyltransferase</fullName>
    </alternativeName>
</protein>
<feature type="binding site" evidence="4">
    <location>
        <position position="151"/>
    </location>
    <ligand>
        <name>Mg(2+)</name>
        <dbReference type="ChEBI" id="CHEBI:18420"/>
    </ligand>
</feature>